<comment type="caution">
    <text evidence="1">The sequence shown here is derived from an EMBL/GenBank/DDBJ whole genome shotgun (WGS) entry which is preliminary data.</text>
</comment>
<accession>A0A0F9SFY6</accession>
<evidence type="ECO:0000313" key="1">
    <source>
        <dbReference type="EMBL" id="KKN67765.1"/>
    </source>
</evidence>
<dbReference type="Gene3D" id="1.10.150.20">
    <property type="entry name" value="5' to 3' exonuclease, C-terminal subdomain"/>
    <property type="match status" value="1"/>
</dbReference>
<dbReference type="SUPFAM" id="SSF52980">
    <property type="entry name" value="Restriction endonuclease-like"/>
    <property type="match status" value="1"/>
</dbReference>
<dbReference type="EMBL" id="LAZR01000466">
    <property type="protein sequence ID" value="KKN67765.1"/>
    <property type="molecule type" value="Genomic_DNA"/>
</dbReference>
<sequence>MASNPLLVDTREPAHMTDYIIEAGAPAKDELLHEGDYSFYDADGGLVLVSRKASDLLDSIFDGHMQAEWDKIITKIGKNKRGGSAWFLLEGVWAQNGAQVSYYTAAGTKWFRMQYTHHRVQPGILEGLQISLQSAGIQMLTTASQKHTAQTLAKLYKRAQEGWPTKVTKPVPRPKLRFSTDERVRRLMGLWPELAEKESALLIGKFGSITEVLRQDDAHLLEVKGVGAKTLSNLKEILN</sequence>
<dbReference type="AlphaFoldDB" id="A0A0F9SFY6"/>
<protein>
    <recommendedName>
        <fullName evidence="2">ERCC4 domain-containing protein</fullName>
    </recommendedName>
</protein>
<reference evidence="1" key="1">
    <citation type="journal article" date="2015" name="Nature">
        <title>Complex archaea that bridge the gap between prokaryotes and eukaryotes.</title>
        <authorList>
            <person name="Spang A."/>
            <person name="Saw J.H."/>
            <person name="Jorgensen S.L."/>
            <person name="Zaremba-Niedzwiedzka K."/>
            <person name="Martijn J."/>
            <person name="Lind A.E."/>
            <person name="van Eijk R."/>
            <person name="Schleper C."/>
            <person name="Guy L."/>
            <person name="Ettema T.J."/>
        </authorList>
    </citation>
    <scope>NUCLEOTIDE SEQUENCE</scope>
</reference>
<dbReference type="InterPro" id="IPR011335">
    <property type="entry name" value="Restrct_endonuc-II-like"/>
</dbReference>
<organism evidence="1">
    <name type="scientific">marine sediment metagenome</name>
    <dbReference type="NCBI Taxonomy" id="412755"/>
    <lineage>
        <taxon>unclassified sequences</taxon>
        <taxon>metagenomes</taxon>
        <taxon>ecological metagenomes</taxon>
    </lineage>
</organism>
<name>A0A0F9SFY6_9ZZZZ</name>
<dbReference type="Gene3D" id="3.40.50.10130">
    <property type="match status" value="1"/>
</dbReference>
<gene>
    <name evidence="1" type="ORF">LCGC14_0457980</name>
</gene>
<proteinExistence type="predicted"/>
<evidence type="ECO:0008006" key="2">
    <source>
        <dbReference type="Google" id="ProtNLM"/>
    </source>
</evidence>